<dbReference type="InterPro" id="IPR035914">
    <property type="entry name" value="Sperma_CUB_dom_sf"/>
</dbReference>
<keyword evidence="7" id="KW-1015">Disulfide bond</keyword>
<dbReference type="InterPro" id="IPR000859">
    <property type="entry name" value="CUB_dom"/>
</dbReference>
<keyword evidence="5 9" id="KW-0862">Zinc</keyword>
<dbReference type="GO" id="GO:0006508">
    <property type="term" value="P:proteolysis"/>
    <property type="evidence" value="ECO:0007669"/>
    <property type="project" value="UniProtKB-KW"/>
</dbReference>
<dbReference type="InterPro" id="IPR016187">
    <property type="entry name" value="CTDL_fold"/>
</dbReference>
<dbReference type="GO" id="GO:0008270">
    <property type="term" value="F:zinc ion binding"/>
    <property type="evidence" value="ECO:0007669"/>
    <property type="project" value="UniProtKB-UniRule"/>
</dbReference>
<feature type="signal peptide" evidence="10">
    <location>
        <begin position="1"/>
        <end position="20"/>
    </location>
</feature>
<dbReference type="PROSITE" id="PS01180">
    <property type="entry name" value="CUB"/>
    <property type="match status" value="1"/>
</dbReference>
<evidence type="ECO:0000256" key="6">
    <source>
        <dbReference type="ARBA" id="ARBA00023049"/>
    </source>
</evidence>
<dbReference type="SMART" id="SM00235">
    <property type="entry name" value="ZnMc"/>
    <property type="match status" value="1"/>
</dbReference>
<dbReference type="SUPFAM" id="SSF55486">
    <property type="entry name" value="Metalloproteases ('zincins'), catalytic domain"/>
    <property type="match status" value="1"/>
</dbReference>
<evidence type="ECO:0000256" key="11">
    <source>
        <dbReference type="SAM" id="MobiDB-lite"/>
    </source>
</evidence>
<dbReference type="SMART" id="SM00034">
    <property type="entry name" value="CLECT"/>
    <property type="match status" value="1"/>
</dbReference>
<keyword evidence="1" id="KW-0245">EGF-like domain</keyword>
<evidence type="ECO:0000256" key="10">
    <source>
        <dbReference type="RuleBase" id="RU361183"/>
    </source>
</evidence>
<dbReference type="EC" id="3.4.24.-" evidence="10"/>
<name>A0A1I8AH13_9BILA</name>
<feature type="binding site" evidence="9">
    <location>
        <position position="116"/>
    </location>
    <ligand>
        <name>Zn(2+)</name>
        <dbReference type="ChEBI" id="CHEBI:29105"/>
        <note>catalytic</note>
    </ligand>
</feature>
<evidence type="ECO:0000256" key="2">
    <source>
        <dbReference type="ARBA" id="ARBA00022670"/>
    </source>
</evidence>
<dbReference type="SUPFAM" id="SSF49854">
    <property type="entry name" value="Spermadhesin, CUB domain"/>
    <property type="match status" value="1"/>
</dbReference>
<evidence type="ECO:0000256" key="7">
    <source>
        <dbReference type="ARBA" id="ARBA00023157"/>
    </source>
</evidence>
<keyword evidence="10" id="KW-0732">Signal</keyword>
<feature type="region of interest" description="Disordered" evidence="11">
    <location>
        <begin position="329"/>
        <end position="364"/>
    </location>
</feature>
<dbReference type="WBParaSite" id="L893_g5522.t1">
    <property type="protein sequence ID" value="L893_g5522.t1"/>
    <property type="gene ID" value="L893_g5522"/>
</dbReference>
<dbReference type="Pfam" id="PF01400">
    <property type="entry name" value="Astacin"/>
    <property type="match status" value="1"/>
</dbReference>
<feature type="domain" description="C-type lectin" evidence="13">
    <location>
        <begin position="368"/>
        <end position="485"/>
    </location>
</feature>
<dbReference type="SUPFAM" id="SSF56436">
    <property type="entry name" value="C-type lectin-like"/>
    <property type="match status" value="1"/>
</dbReference>
<dbReference type="PRINTS" id="PR00480">
    <property type="entry name" value="ASTACIN"/>
</dbReference>
<evidence type="ECO:0000259" key="13">
    <source>
        <dbReference type="PROSITE" id="PS50041"/>
    </source>
</evidence>
<dbReference type="Gene3D" id="3.10.100.10">
    <property type="entry name" value="Mannose-Binding Protein A, subunit A"/>
    <property type="match status" value="1"/>
</dbReference>
<dbReference type="CDD" id="cd04280">
    <property type="entry name" value="ZnMc_astacin_like"/>
    <property type="match status" value="1"/>
</dbReference>
<dbReference type="InterPro" id="IPR024079">
    <property type="entry name" value="MetalloPept_cat_dom_sf"/>
</dbReference>
<comment type="cofactor">
    <cofactor evidence="9 10">
        <name>Zn(2+)</name>
        <dbReference type="ChEBI" id="CHEBI:29105"/>
    </cofactor>
    <text evidence="9 10">Binds 1 zinc ion per subunit.</text>
</comment>
<feature type="binding site" evidence="9">
    <location>
        <position position="122"/>
    </location>
    <ligand>
        <name>Zn(2+)</name>
        <dbReference type="ChEBI" id="CHEBI:29105"/>
        <note>catalytic</note>
    </ligand>
</feature>
<evidence type="ECO:0000256" key="5">
    <source>
        <dbReference type="ARBA" id="ARBA00022833"/>
    </source>
</evidence>
<dbReference type="InterPro" id="IPR001506">
    <property type="entry name" value="Peptidase_M12A"/>
</dbReference>
<feature type="domain" description="Peptidase M12A" evidence="14">
    <location>
        <begin position="1"/>
        <end position="217"/>
    </location>
</feature>
<dbReference type="CDD" id="cd00037">
    <property type="entry name" value="CLECT"/>
    <property type="match status" value="1"/>
</dbReference>
<dbReference type="PANTHER" id="PTHR10127">
    <property type="entry name" value="DISCOIDIN, CUB, EGF, LAMININ , AND ZINC METALLOPROTEASE DOMAIN CONTAINING"/>
    <property type="match status" value="1"/>
</dbReference>
<sequence length="488" mass="55455">MRLLPTLFVLFASVLSLSFAEERPEAPLRGKELFKKVGKQSSVDAIKAAIQFWEKHTCLRFEEVDPLNSPSYPVMTFYNGGGCFSALGRNPYAKQNPVSLPEGCDILHTATHEIGHALGFMHEQSRWDRDQFVRIDYNNIHNGSKSQYRVNAKERNDNYGKQYDYGSVMHYAFNAFAIDSDKPAIYTRNPGYQFSIGYSPYPLYGDIYEMNMLYSCYVEKMIGNGQEEAIKVTDAMQCSWHITAPVGKKIQFIVEHAESPGRTKLCDPACVYGALVVKGIEKTWIPEGMRFCCEEQFNQQMTTASNRLVLRAYNSMTYTDFTVKYKIESGTGPEPPKSTSTTSRRTSSTSTTRRPTKSTTKRSGVESYGNDFFTVVITKMNFNEAESYCQSIGGHLFSAHDSANEKYYEYAIKYYSPNGDHTFWIGLHKPRGANSQYSWTDGSPLDYKNWANGSPRPSQNEECTAYQGPRWATQQCTEEHPFICEKVK</sequence>
<keyword evidence="6 9" id="KW-0482">Metalloprotease</keyword>
<feature type="domain" description="CUB" evidence="12">
    <location>
        <begin position="216"/>
        <end position="328"/>
    </location>
</feature>
<evidence type="ECO:0000256" key="3">
    <source>
        <dbReference type="ARBA" id="ARBA00022723"/>
    </source>
</evidence>
<feature type="binding site" evidence="9">
    <location>
        <position position="112"/>
    </location>
    <ligand>
        <name>Zn(2+)</name>
        <dbReference type="ChEBI" id="CHEBI:29105"/>
        <note>catalytic</note>
    </ligand>
</feature>
<dbReference type="Gene3D" id="2.60.120.290">
    <property type="entry name" value="Spermadhesin, CUB domain"/>
    <property type="match status" value="1"/>
</dbReference>
<accession>A0A1I8AH13</accession>
<dbReference type="Pfam" id="PF00059">
    <property type="entry name" value="Lectin_C"/>
    <property type="match status" value="1"/>
</dbReference>
<dbReference type="PROSITE" id="PS51864">
    <property type="entry name" value="ASTACIN"/>
    <property type="match status" value="1"/>
</dbReference>
<evidence type="ECO:0000259" key="14">
    <source>
        <dbReference type="PROSITE" id="PS51864"/>
    </source>
</evidence>
<dbReference type="Gene3D" id="3.40.390.10">
    <property type="entry name" value="Collagenase (Catalytic Domain)"/>
    <property type="match status" value="1"/>
</dbReference>
<dbReference type="InterPro" id="IPR001304">
    <property type="entry name" value="C-type_lectin-like"/>
</dbReference>
<evidence type="ECO:0000256" key="1">
    <source>
        <dbReference type="ARBA" id="ARBA00022536"/>
    </source>
</evidence>
<evidence type="ECO:0000256" key="4">
    <source>
        <dbReference type="ARBA" id="ARBA00022801"/>
    </source>
</evidence>
<feature type="active site" evidence="9">
    <location>
        <position position="113"/>
    </location>
</feature>
<dbReference type="InterPro" id="IPR016186">
    <property type="entry name" value="C-type_lectin-like/link_sf"/>
</dbReference>
<keyword evidence="2 9" id="KW-0645">Protease</keyword>
<keyword evidence="15" id="KW-1185">Reference proteome</keyword>
<feature type="compositionally biased region" description="Low complexity" evidence="11">
    <location>
        <begin position="337"/>
        <end position="353"/>
    </location>
</feature>
<keyword evidence="3 9" id="KW-0479">Metal-binding</keyword>
<keyword evidence="4 9" id="KW-0378">Hydrolase</keyword>
<evidence type="ECO:0000313" key="16">
    <source>
        <dbReference type="WBParaSite" id="L893_g5522.t1"/>
    </source>
</evidence>
<evidence type="ECO:0000313" key="15">
    <source>
        <dbReference type="Proteomes" id="UP000095287"/>
    </source>
</evidence>
<dbReference type="GO" id="GO:0004222">
    <property type="term" value="F:metalloendopeptidase activity"/>
    <property type="evidence" value="ECO:0007669"/>
    <property type="project" value="UniProtKB-UniRule"/>
</dbReference>
<evidence type="ECO:0000259" key="12">
    <source>
        <dbReference type="PROSITE" id="PS01180"/>
    </source>
</evidence>
<feature type="chain" id="PRO_5009030023" description="Metalloendopeptidase" evidence="10">
    <location>
        <begin position="21"/>
        <end position="488"/>
    </location>
</feature>
<dbReference type="Proteomes" id="UP000095287">
    <property type="component" value="Unplaced"/>
</dbReference>
<evidence type="ECO:0000256" key="8">
    <source>
        <dbReference type="PROSITE-ProRule" id="PRU00059"/>
    </source>
</evidence>
<proteinExistence type="predicted"/>
<organism evidence="15 16">
    <name type="scientific">Steinernema glaseri</name>
    <dbReference type="NCBI Taxonomy" id="37863"/>
    <lineage>
        <taxon>Eukaryota</taxon>
        <taxon>Metazoa</taxon>
        <taxon>Ecdysozoa</taxon>
        <taxon>Nematoda</taxon>
        <taxon>Chromadorea</taxon>
        <taxon>Rhabditida</taxon>
        <taxon>Tylenchina</taxon>
        <taxon>Panagrolaimomorpha</taxon>
        <taxon>Strongyloidoidea</taxon>
        <taxon>Steinernematidae</taxon>
        <taxon>Steinernema</taxon>
    </lineage>
</organism>
<dbReference type="InterPro" id="IPR034035">
    <property type="entry name" value="Astacin-like_dom"/>
</dbReference>
<dbReference type="PANTHER" id="PTHR10127:SF780">
    <property type="entry name" value="METALLOENDOPEPTIDASE"/>
    <property type="match status" value="1"/>
</dbReference>
<protein>
    <recommendedName>
        <fullName evidence="10">Metalloendopeptidase</fullName>
        <ecNumber evidence="10">3.4.24.-</ecNumber>
    </recommendedName>
</protein>
<evidence type="ECO:0000256" key="9">
    <source>
        <dbReference type="PROSITE-ProRule" id="PRU01211"/>
    </source>
</evidence>
<dbReference type="InterPro" id="IPR006026">
    <property type="entry name" value="Peptidase_Metallo"/>
</dbReference>
<dbReference type="PROSITE" id="PS50041">
    <property type="entry name" value="C_TYPE_LECTIN_2"/>
    <property type="match status" value="1"/>
</dbReference>
<dbReference type="AlphaFoldDB" id="A0A1I8AH13"/>
<reference evidence="16" key="1">
    <citation type="submission" date="2016-11" db="UniProtKB">
        <authorList>
            <consortium name="WormBaseParasite"/>
        </authorList>
    </citation>
    <scope>IDENTIFICATION</scope>
</reference>
<comment type="caution">
    <text evidence="8">Lacks conserved residue(s) required for the propagation of feature annotation.</text>
</comment>